<protein>
    <recommendedName>
        <fullName evidence="4">CL1</fullName>
    </recommendedName>
</protein>
<dbReference type="Gene3D" id="3.30.190.20">
    <property type="match status" value="1"/>
</dbReference>
<evidence type="ECO:0000256" key="3">
    <source>
        <dbReference type="ARBA" id="ARBA00023274"/>
    </source>
</evidence>
<dbReference type="GO" id="GO:0005840">
    <property type="term" value="C:ribosome"/>
    <property type="evidence" value="ECO:0007669"/>
    <property type="project" value="UniProtKB-KW"/>
</dbReference>
<feature type="compositionally biased region" description="Basic and acidic residues" evidence="5">
    <location>
        <begin position="360"/>
        <end position="370"/>
    </location>
</feature>
<evidence type="ECO:0000313" key="6">
    <source>
        <dbReference type="EMBL" id="CAE0489988.1"/>
    </source>
</evidence>
<feature type="region of interest" description="Disordered" evidence="5">
    <location>
        <begin position="54"/>
        <end position="90"/>
    </location>
</feature>
<gene>
    <name evidence="6" type="ORF">DTER00134_LOCUS5059</name>
</gene>
<dbReference type="AlphaFoldDB" id="A0A7S3VJN3"/>
<reference evidence="6" key="1">
    <citation type="submission" date="2021-01" db="EMBL/GenBank/DDBJ databases">
        <authorList>
            <person name="Corre E."/>
            <person name="Pelletier E."/>
            <person name="Niang G."/>
            <person name="Scheremetjew M."/>
            <person name="Finn R."/>
            <person name="Kale V."/>
            <person name="Holt S."/>
            <person name="Cochrane G."/>
            <person name="Meng A."/>
            <person name="Brown T."/>
            <person name="Cohen L."/>
        </authorList>
    </citation>
    <scope>NUCLEOTIDE SEQUENCE</scope>
    <source>
        <strain evidence="6">CCMP1320</strain>
    </source>
</reference>
<dbReference type="SUPFAM" id="SSF56808">
    <property type="entry name" value="Ribosomal protein L1"/>
    <property type="match status" value="1"/>
</dbReference>
<proteinExistence type="inferred from homology"/>
<comment type="similarity">
    <text evidence="1">Belongs to the universal ribosomal protein uL1 family.</text>
</comment>
<dbReference type="InterPro" id="IPR028364">
    <property type="entry name" value="Ribosomal_uL1/biogenesis"/>
</dbReference>
<evidence type="ECO:0000256" key="4">
    <source>
        <dbReference type="ARBA" id="ARBA00082680"/>
    </source>
</evidence>
<evidence type="ECO:0000256" key="1">
    <source>
        <dbReference type="ARBA" id="ARBA00010531"/>
    </source>
</evidence>
<dbReference type="EMBL" id="HBIP01009207">
    <property type="protein sequence ID" value="CAE0489988.1"/>
    <property type="molecule type" value="Transcribed_RNA"/>
</dbReference>
<feature type="region of interest" description="Disordered" evidence="5">
    <location>
        <begin position="347"/>
        <end position="370"/>
    </location>
</feature>
<keyword evidence="2" id="KW-0689">Ribosomal protein</keyword>
<sequence>MFFTTPSMQHLLHAIQRAGPNTSSLLPSLSRCVATAAASQEGGTVAAATAPGVQELQGLQDQEPSTSGREKSTGRNAKAQQGRRKVETTAPWPWVDPSKLYIMPALVPMGKPPPVSLADAIKQVKKNAEERNSLDSPHQKLSGRPRPLFSFDESIELTLRFAADPRKADQVVRGIALLPHGTGKKVRVAVFAKGAEAEEALQEGVEVLGDEQLIQEIIEKGESAVQFDRLVATPAFMKPLARAGRILGPLGLMPNPKVGTLTSEVAKAVRELRAGRCEFRMARDSQIMTVVGKASFPQQKLVENVQAFVTAVVEARPKGLPGQGTEGYIRAAHMKSSMTPAVPIKPETCIASSSAPPAEGARDQESHARS</sequence>
<dbReference type="GO" id="GO:1990904">
    <property type="term" value="C:ribonucleoprotein complex"/>
    <property type="evidence" value="ECO:0007669"/>
    <property type="project" value="UniProtKB-KW"/>
</dbReference>
<evidence type="ECO:0000256" key="2">
    <source>
        <dbReference type="ARBA" id="ARBA00022980"/>
    </source>
</evidence>
<dbReference type="Pfam" id="PF00687">
    <property type="entry name" value="Ribosomal_L1"/>
    <property type="match status" value="1"/>
</dbReference>
<dbReference type="PANTHER" id="PTHR36427:SF3">
    <property type="entry name" value="LARGE RIBOSOMAL SUBUNIT PROTEIN UL1M"/>
    <property type="match status" value="1"/>
</dbReference>
<organism evidence="6">
    <name type="scientific">Dunaliella tertiolecta</name>
    <name type="common">Green alga</name>
    <dbReference type="NCBI Taxonomy" id="3047"/>
    <lineage>
        <taxon>Eukaryota</taxon>
        <taxon>Viridiplantae</taxon>
        <taxon>Chlorophyta</taxon>
        <taxon>core chlorophytes</taxon>
        <taxon>Chlorophyceae</taxon>
        <taxon>CS clade</taxon>
        <taxon>Chlamydomonadales</taxon>
        <taxon>Dunaliellaceae</taxon>
        <taxon>Dunaliella</taxon>
    </lineage>
</organism>
<dbReference type="CDD" id="cd00403">
    <property type="entry name" value="Ribosomal_L1"/>
    <property type="match status" value="1"/>
</dbReference>
<dbReference type="InterPro" id="IPR023674">
    <property type="entry name" value="Ribosomal_uL1-like"/>
</dbReference>
<dbReference type="Gene3D" id="3.40.50.790">
    <property type="match status" value="1"/>
</dbReference>
<keyword evidence="3" id="KW-0687">Ribonucleoprotein</keyword>
<evidence type="ECO:0000256" key="5">
    <source>
        <dbReference type="SAM" id="MobiDB-lite"/>
    </source>
</evidence>
<dbReference type="FunFam" id="3.40.50.790:FF:000001">
    <property type="entry name" value="50S ribosomal protein L1"/>
    <property type="match status" value="1"/>
</dbReference>
<accession>A0A7S3VJN3</accession>
<name>A0A7S3VJN3_DUNTE</name>
<feature type="compositionally biased region" description="Polar residues" evidence="5">
    <location>
        <begin position="57"/>
        <end position="67"/>
    </location>
</feature>
<dbReference type="PANTHER" id="PTHR36427">
    <property type="entry name" value="54S RIBOSOMAL PROTEIN L1, MITOCHONDRIAL"/>
    <property type="match status" value="1"/>
</dbReference>
<feature type="region of interest" description="Disordered" evidence="5">
    <location>
        <begin position="126"/>
        <end position="147"/>
    </location>
</feature>
<dbReference type="InterPro" id="IPR016095">
    <property type="entry name" value="Ribosomal_uL1_3-a/b-sand"/>
</dbReference>